<organism evidence="1 2">
    <name type="scientific">Falsigemmobacter faecalis</name>
    <dbReference type="NCBI Taxonomy" id="2488730"/>
    <lineage>
        <taxon>Bacteria</taxon>
        <taxon>Pseudomonadati</taxon>
        <taxon>Pseudomonadota</taxon>
        <taxon>Alphaproteobacteria</taxon>
        <taxon>Rhodobacterales</taxon>
        <taxon>Paracoccaceae</taxon>
        <taxon>Falsigemmobacter</taxon>
    </lineage>
</organism>
<dbReference type="Proteomes" id="UP000282125">
    <property type="component" value="Unassembled WGS sequence"/>
</dbReference>
<evidence type="ECO:0000313" key="2">
    <source>
        <dbReference type="Proteomes" id="UP000282125"/>
    </source>
</evidence>
<sequence>MHSMIIPAVTPAEATAYVASTGAAGWPSDETEQAQALMRGQRHIASRDNGRWSLDFDGDSVPVEVQYVLIEAATLEARQPGALNPMSTPATGKVLVGAGKLRWERVKGADEAGSYIPRIAAVDGLLRGLVRSGSTHWLMRA</sequence>
<protein>
    <submittedName>
        <fullName evidence="1">Uncharacterized protein</fullName>
    </submittedName>
</protein>
<dbReference type="RefSeq" id="WP_124966900.1">
    <property type="nucleotide sequence ID" value="NZ_RRAZ01000078.1"/>
</dbReference>
<dbReference type="OrthoDB" id="980409at2"/>
<keyword evidence="2" id="KW-1185">Reference proteome</keyword>
<comment type="caution">
    <text evidence="1">The sequence shown here is derived from an EMBL/GenBank/DDBJ whole genome shotgun (WGS) entry which is preliminary data.</text>
</comment>
<dbReference type="EMBL" id="RRAZ01000078">
    <property type="protein sequence ID" value="RRH67628.1"/>
    <property type="molecule type" value="Genomic_DNA"/>
</dbReference>
<evidence type="ECO:0000313" key="1">
    <source>
        <dbReference type="EMBL" id="RRH67628.1"/>
    </source>
</evidence>
<gene>
    <name evidence="1" type="ORF">EG244_19995</name>
</gene>
<dbReference type="AlphaFoldDB" id="A0A3P3D5J2"/>
<accession>A0A3P3D5J2</accession>
<proteinExistence type="predicted"/>
<name>A0A3P3D5J2_9RHOB</name>
<reference evidence="1 2" key="1">
    <citation type="submission" date="2018-11" db="EMBL/GenBank/DDBJ databases">
        <title>Gemmobacter sp. nov., YIM 102744-1 draft genome.</title>
        <authorList>
            <person name="Li G."/>
            <person name="Jiang Y."/>
        </authorList>
    </citation>
    <scope>NUCLEOTIDE SEQUENCE [LARGE SCALE GENOMIC DNA]</scope>
    <source>
        <strain evidence="1 2">YIM 102744-1</strain>
    </source>
</reference>